<dbReference type="GO" id="GO:0000976">
    <property type="term" value="F:transcription cis-regulatory region binding"/>
    <property type="evidence" value="ECO:0007669"/>
    <property type="project" value="TreeGrafter"/>
</dbReference>
<evidence type="ECO:0000259" key="4">
    <source>
        <dbReference type="Pfam" id="PF03466"/>
    </source>
</evidence>
<dbReference type="Gene3D" id="3.40.190.290">
    <property type="match status" value="1"/>
</dbReference>
<dbReference type="InterPro" id="IPR005119">
    <property type="entry name" value="LysR_subst-bd"/>
</dbReference>
<feature type="domain" description="LysR substrate-binding" evidence="4">
    <location>
        <begin position="13"/>
        <end position="132"/>
    </location>
</feature>
<dbReference type="PANTHER" id="PTHR30126:SF91">
    <property type="entry name" value="LYSR FAMILY TRANSCRIPTIONAL REGULATOR"/>
    <property type="match status" value="1"/>
</dbReference>
<comment type="caution">
    <text evidence="5">The sequence shown here is derived from an EMBL/GenBank/DDBJ whole genome shotgun (WGS) entry which is preliminary data.</text>
</comment>
<comment type="similarity">
    <text evidence="1">Belongs to the LysR transcriptional regulatory family.</text>
</comment>
<dbReference type="SUPFAM" id="SSF53850">
    <property type="entry name" value="Periplasmic binding protein-like II"/>
    <property type="match status" value="1"/>
</dbReference>
<dbReference type="PANTHER" id="PTHR30126">
    <property type="entry name" value="HTH-TYPE TRANSCRIPTIONAL REGULATOR"/>
    <property type="match status" value="1"/>
</dbReference>
<dbReference type="Proteomes" id="UP000319986">
    <property type="component" value="Unassembled WGS sequence"/>
</dbReference>
<accession>A0A4Y4C3E1</accession>
<organism evidence="5 6">
    <name type="scientific">Corynebacterium variabile</name>
    <dbReference type="NCBI Taxonomy" id="1727"/>
    <lineage>
        <taxon>Bacteria</taxon>
        <taxon>Bacillati</taxon>
        <taxon>Actinomycetota</taxon>
        <taxon>Actinomycetes</taxon>
        <taxon>Mycobacteriales</taxon>
        <taxon>Corynebacteriaceae</taxon>
        <taxon>Corynebacterium</taxon>
    </lineage>
</organism>
<dbReference type="GO" id="GO:0006355">
    <property type="term" value="P:regulation of DNA-templated transcription"/>
    <property type="evidence" value="ECO:0007669"/>
    <property type="project" value="TreeGrafter"/>
</dbReference>
<dbReference type="AlphaFoldDB" id="A0A4Y4C3E1"/>
<evidence type="ECO:0000313" key="5">
    <source>
        <dbReference type="EMBL" id="GEC86319.1"/>
    </source>
</evidence>
<evidence type="ECO:0000313" key="6">
    <source>
        <dbReference type="Proteomes" id="UP000319986"/>
    </source>
</evidence>
<dbReference type="EMBL" id="BJNT01000012">
    <property type="protein sequence ID" value="GEC86319.1"/>
    <property type="molecule type" value="Genomic_DNA"/>
</dbReference>
<protein>
    <recommendedName>
        <fullName evidence="4">LysR substrate-binding domain-containing protein</fullName>
    </recommendedName>
</protein>
<evidence type="ECO:0000256" key="3">
    <source>
        <dbReference type="ARBA" id="ARBA00023163"/>
    </source>
</evidence>
<keyword evidence="2" id="KW-0805">Transcription regulation</keyword>
<evidence type="ECO:0000256" key="2">
    <source>
        <dbReference type="ARBA" id="ARBA00023015"/>
    </source>
</evidence>
<keyword evidence="3" id="KW-0804">Transcription</keyword>
<gene>
    <name evidence="5" type="ORF">CVA01_16330</name>
</gene>
<name>A0A4Y4C3E1_9CORY</name>
<reference evidence="5 6" key="1">
    <citation type="submission" date="2019-06" db="EMBL/GenBank/DDBJ databases">
        <title>Whole genome shotgun sequence of Corynebacterium variabile NBRC 15286.</title>
        <authorList>
            <person name="Hosoyama A."/>
            <person name="Uohara A."/>
            <person name="Ohji S."/>
            <person name="Ichikawa N."/>
        </authorList>
    </citation>
    <scope>NUCLEOTIDE SEQUENCE [LARGE SCALE GENOMIC DNA]</scope>
    <source>
        <strain evidence="5 6">NBRC 15286</strain>
    </source>
</reference>
<dbReference type="Pfam" id="PF03466">
    <property type="entry name" value="LysR_substrate"/>
    <property type="match status" value="1"/>
</dbReference>
<proteinExistence type="inferred from homology"/>
<evidence type="ECO:0000256" key="1">
    <source>
        <dbReference type="ARBA" id="ARBA00009437"/>
    </source>
</evidence>
<sequence length="138" mass="15653">MRSSVLDDETLLGVAFALPDYPEDLAFRQLGRLFMTHVVHRDHPLATVRSPSFDDIRDVRHLAYASYSRALPTSEYLQSTQTWHSDSYQALIELMKSGVGWATVPRQLILKGIATGELVELQLGAYPFTDWEMNVDLI</sequence>